<protein>
    <submittedName>
        <fullName evidence="1">Uncharacterized protein</fullName>
    </submittedName>
</protein>
<dbReference type="IntAct" id="Q0P7Q9">
    <property type="interactions" value="9"/>
</dbReference>
<dbReference type="PIR" id="F81270">
    <property type="entry name" value="F81270"/>
</dbReference>
<evidence type="ECO:0000313" key="1">
    <source>
        <dbReference type="EMBL" id="CAL35816.1"/>
    </source>
</evidence>
<dbReference type="PaxDb" id="192222-Cj1722c"/>
<dbReference type="EnsemblBacteria" id="CAL35816">
    <property type="protein sequence ID" value="CAL35816"/>
    <property type="gene ID" value="Cj1722c"/>
</dbReference>
<accession>Q0P7Q9</accession>
<dbReference type="Proteomes" id="UP000000799">
    <property type="component" value="Chromosome"/>
</dbReference>
<dbReference type="EMBL" id="AL111168">
    <property type="protein sequence ID" value="CAL35816.1"/>
    <property type="molecule type" value="Genomic_DNA"/>
</dbReference>
<dbReference type="eggNOG" id="ENOG50319HU">
    <property type="taxonomic scope" value="Bacteria"/>
</dbReference>
<organism evidence="1 2">
    <name type="scientific">Campylobacter jejuni subsp. jejuni serotype O:2 (strain ATCC 700819 / NCTC 11168)</name>
    <dbReference type="NCBI Taxonomy" id="192222"/>
    <lineage>
        <taxon>Bacteria</taxon>
        <taxon>Pseudomonadati</taxon>
        <taxon>Campylobacterota</taxon>
        <taxon>Epsilonproteobacteria</taxon>
        <taxon>Campylobacterales</taxon>
        <taxon>Campylobacteraceae</taxon>
        <taxon>Campylobacter</taxon>
    </lineage>
</organism>
<gene>
    <name evidence="1" type="ordered locus">Cj1722c</name>
</gene>
<name>Q0P7Q9_CAMJE</name>
<proteinExistence type="predicted"/>
<evidence type="ECO:0000313" key="2">
    <source>
        <dbReference type="Proteomes" id="UP000000799"/>
    </source>
</evidence>
<keyword evidence="2" id="KW-1185">Reference proteome</keyword>
<reference evidence="1 2" key="1">
    <citation type="journal article" date="2000" name="Nature">
        <title>The genome sequence of the food-borne pathogen Campylobacter jejuni reveals hypervariable sequences.</title>
        <authorList>
            <person name="Parkhill J."/>
            <person name="Wren B.W."/>
            <person name="Mungall K."/>
            <person name="Ketley J.M."/>
            <person name="Churcher C."/>
            <person name="Basham D."/>
            <person name="Chillingworth T."/>
            <person name="Davies R.M."/>
            <person name="Feltwell T."/>
            <person name="Holroyd S."/>
            <person name="Jagels K."/>
            <person name="Karlyshev A."/>
            <person name="Moule S."/>
            <person name="Pallen M.J."/>
            <person name="Penn C.W."/>
            <person name="Quail M."/>
            <person name="Rajandream M.A."/>
            <person name="Rutherford K.M."/>
            <person name="VanVliet A."/>
            <person name="Whitehead S."/>
            <person name="Barrell B.G."/>
        </authorList>
    </citation>
    <scope>NUCLEOTIDE SEQUENCE [LARGE SCALE GENOMIC DNA]</scope>
    <source>
        <strain evidence="2">ATCC 700819 / NCTC 11168</strain>
    </source>
</reference>
<dbReference type="SUPFAM" id="SSF160574">
    <property type="entry name" value="BT0923-like"/>
    <property type="match status" value="1"/>
</dbReference>
<dbReference type="Gene3D" id="3.40.1420.30">
    <property type="match status" value="1"/>
</dbReference>
<dbReference type="HOGENOM" id="CLU_3381103_0_0_7"/>
<sequence>MDWEAYGYEIKLNNYMELYFDRNGNFLGQEFDN</sequence>
<dbReference type="AlphaFoldDB" id="Q0P7Q9"/>
<dbReference type="STRING" id="192222.Cj1722c"/>